<reference evidence="4" key="1">
    <citation type="submission" date="2018-05" db="EMBL/GenBank/DDBJ databases">
        <authorList>
            <person name="Lanie J.A."/>
            <person name="Ng W.-L."/>
            <person name="Kazmierczak K.M."/>
            <person name="Andrzejewski T.M."/>
            <person name="Davidsen T.M."/>
            <person name="Wayne K.J."/>
            <person name="Tettelin H."/>
            <person name="Glass J.I."/>
            <person name="Rusch D."/>
            <person name="Podicherti R."/>
            <person name="Tsui H.-C.T."/>
            <person name="Winkler M.E."/>
        </authorList>
    </citation>
    <scope>NUCLEOTIDE SEQUENCE</scope>
</reference>
<keyword evidence="2" id="KW-0813">Transport</keyword>
<dbReference type="GO" id="GO:0005886">
    <property type="term" value="C:plasma membrane"/>
    <property type="evidence" value="ECO:0007669"/>
    <property type="project" value="TreeGrafter"/>
</dbReference>
<dbReference type="GO" id="GO:0005524">
    <property type="term" value="F:ATP binding"/>
    <property type="evidence" value="ECO:0007669"/>
    <property type="project" value="InterPro"/>
</dbReference>
<gene>
    <name evidence="4" type="ORF">METZ01_LOCUS24851</name>
</gene>
<feature type="domain" description="ABC transporter" evidence="3">
    <location>
        <begin position="1"/>
        <end position="187"/>
    </location>
</feature>
<dbReference type="PANTHER" id="PTHR24220:SF689">
    <property type="entry name" value="LIPOPROTEIN-RELEASING SYSTEM ATP-BINDING PROTEIN LOLD"/>
    <property type="match status" value="1"/>
</dbReference>
<evidence type="ECO:0000256" key="1">
    <source>
        <dbReference type="ARBA" id="ARBA00005417"/>
    </source>
</evidence>
<sequence length="187" mass="20798">MGPSGAGKSTLLNILGTLDRSDSGILILDNQNIDTLNNNQLAHLRNSLLGFVFQFHHLLPEFTAFENVLLPNQIAGKKDNIQKAEELLNYIGLVDRKDHYPFQLSGGERLRVAVVRALMNETKLVLADEPTGNLDLENANRLIGLFQKINTDFKQALVITTHNSEVASIGNKRYYLEKGTLSQLDSI</sequence>
<dbReference type="Pfam" id="PF00005">
    <property type="entry name" value="ABC_tran"/>
    <property type="match status" value="1"/>
</dbReference>
<dbReference type="PROSITE" id="PS50893">
    <property type="entry name" value="ABC_TRANSPORTER_2"/>
    <property type="match status" value="1"/>
</dbReference>
<comment type="similarity">
    <text evidence="1">Belongs to the ABC transporter superfamily.</text>
</comment>
<organism evidence="4">
    <name type="scientific">marine metagenome</name>
    <dbReference type="NCBI Taxonomy" id="408172"/>
    <lineage>
        <taxon>unclassified sequences</taxon>
        <taxon>metagenomes</taxon>
        <taxon>ecological metagenomes</taxon>
    </lineage>
</organism>
<name>A0A381Q1D6_9ZZZZ</name>
<dbReference type="InterPro" id="IPR027417">
    <property type="entry name" value="P-loop_NTPase"/>
</dbReference>
<dbReference type="AlphaFoldDB" id="A0A381Q1D6"/>
<dbReference type="GO" id="GO:0022857">
    <property type="term" value="F:transmembrane transporter activity"/>
    <property type="evidence" value="ECO:0007669"/>
    <property type="project" value="TreeGrafter"/>
</dbReference>
<dbReference type="InterPro" id="IPR015854">
    <property type="entry name" value="ABC_transpr_LolD-like"/>
</dbReference>
<dbReference type="SUPFAM" id="SSF52540">
    <property type="entry name" value="P-loop containing nucleoside triphosphate hydrolases"/>
    <property type="match status" value="1"/>
</dbReference>
<dbReference type="GO" id="GO:0016887">
    <property type="term" value="F:ATP hydrolysis activity"/>
    <property type="evidence" value="ECO:0007669"/>
    <property type="project" value="InterPro"/>
</dbReference>
<evidence type="ECO:0000259" key="3">
    <source>
        <dbReference type="PROSITE" id="PS50893"/>
    </source>
</evidence>
<protein>
    <recommendedName>
        <fullName evidence="3">ABC transporter domain-containing protein</fullName>
    </recommendedName>
</protein>
<dbReference type="Gene3D" id="3.40.50.300">
    <property type="entry name" value="P-loop containing nucleotide triphosphate hydrolases"/>
    <property type="match status" value="1"/>
</dbReference>
<dbReference type="CDD" id="cd03255">
    <property type="entry name" value="ABC_MJ0796_LolCDE_FtsE"/>
    <property type="match status" value="1"/>
</dbReference>
<evidence type="ECO:0000256" key="2">
    <source>
        <dbReference type="ARBA" id="ARBA00022448"/>
    </source>
</evidence>
<evidence type="ECO:0000313" key="4">
    <source>
        <dbReference type="EMBL" id="SUZ71997.1"/>
    </source>
</evidence>
<dbReference type="InterPro" id="IPR003439">
    <property type="entry name" value="ABC_transporter-like_ATP-bd"/>
</dbReference>
<dbReference type="EMBL" id="UINC01001139">
    <property type="protein sequence ID" value="SUZ71997.1"/>
    <property type="molecule type" value="Genomic_DNA"/>
</dbReference>
<dbReference type="PANTHER" id="PTHR24220">
    <property type="entry name" value="IMPORT ATP-BINDING PROTEIN"/>
    <property type="match status" value="1"/>
</dbReference>
<accession>A0A381Q1D6</accession>
<proteinExistence type="inferred from homology"/>
<dbReference type="InterPro" id="IPR017911">
    <property type="entry name" value="MacB-like_ATP-bd"/>
</dbReference>